<keyword evidence="3" id="KW-1185">Reference proteome</keyword>
<accession>A0ABU0T6W4</accession>
<name>A0ABU0T6W4_9ACTN</name>
<sequence>MALGLRSQIRRLFGRSISSSADSLLPLGCVPLVVAATRNAQHVATLPLISFRSGTRTPGQALERTNPGDIAPASEGSSREFAASSAAPVF</sequence>
<evidence type="ECO:0000313" key="2">
    <source>
        <dbReference type="EMBL" id="MDQ1031555.1"/>
    </source>
</evidence>
<protein>
    <submittedName>
        <fullName evidence="2">Uncharacterized protein</fullName>
    </submittedName>
</protein>
<reference evidence="2 3" key="1">
    <citation type="submission" date="2023-07" db="EMBL/GenBank/DDBJ databases">
        <title>Comparative genomics of wheat-associated soil bacteria to identify genetic determinants of phenazine resistance.</title>
        <authorList>
            <person name="Mouncey N."/>
        </authorList>
    </citation>
    <scope>NUCLEOTIDE SEQUENCE [LARGE SCALE GENOMIC DNA]</scope>
    <source>
        <strain evidence="2 3">V2I4</strain>
    </source>
</reference>
<feature type="region of interest" description="Disordered" evidence="1">
    <location>
        <begin position="53"/>
        <end position="90"/>
    </location>
</feature>
<evidence type="ECO:0000313" key="3">
    <source>
        <dbReference type="Proteomes" id="UP001230328"/>
    </source>
</evidence>
<gene>
    <name evidence="2" type="ORF">QF035_009137</name>
</gene>
<organism evidence="2 3">
    <name type="scientific">Streptomyces umbrinus</name>
    <dbReference type="NCBI Taxonomy" id="67370"/>
    <lineage>
        <taxon>Bacteria</taxon>
        <taxon>Bacillati</taxon>
        <taxon>Actinomycetota</taxon>
        <taxon>Actinomycetes</taxon>
        <taxon>Kitasatosporales</taxon>
        <taxon>Streptomycetaceae</taxon>
        <taxon>Streptomyces</taxon>
        <taxon>Streptomyces phaeochromogenes group</taxon>
    </lineage>
</organism>
<evidence type="ECO:0000256" key="1">
    <source>
        <dbReference type="SAM" id="MobiDB-lite"/>
    </source>
</evidence>
<proteinExistence type="predicted"/>
<dbReference type="Proteomes" id="UP001230328">
    <property type="component" value="Unassembled WGS sequence"/>
</dbReference>
<comment type="caution">
    <text evidence="2">The sequence shown here is derived from an EMBL/GenBank/DDBJ whole genome shotgun (WGS) entry which is preliminary data.</text>
</comment>
<dbReference type="EMBL" id="JAUSZI010000002">
    <property type="protein sequence ID" value="MDQ1031555.1"/>
    <property type="molecule type" value="Genomic_DNA"/>
</dbReference>